<comment type="caution">
    <text evidence="1">The sequence shown here is derived from an EMBL/GenBank/DDBJ whole genome shotgun (WGS) entry which is preliminary data.</text>
</comment>
<sequence>MSGTRKDAPFVSSVGRVQGTRISRDNSGESLASHPLLSPPPGSVSSANAVTATTSDTKASTLKPPESPPNGNSPKYVPYTPRHRVSTSQVTAQYSSATLGTTGGGATPQLQLQNLKAAAQNAQLNSNSVGWAICEKLYQEGESPEWEDIWSAVVQNKATLLLPLDPVTPQEVITADYVRDHVVYCTAPSNKVIPVVTLSGLRGNTLTLRSVIATTAPHFQALAALNSRVSALAALPPLPSPLIVPLKPEYPVFNIPAPQTELPFPSQPQHKPQARPGLTAARLNPFASLFGVRASPASTPIALPSTPTSEESEGRSPSVNVSVYVIQGRIIKKDV</sequence>
<protein>
    <submittedName>
        <fullName evidence="1">7370_t:CDS:1</fullName>
    </submittedName>
</protein>
<evidence type="ECO:0000313" key="2">
    <source>
        <dbReference type="Proteomes" id="UP000789525"/>
    </source>
</evidence>
<dbReference type="Proteomes" id="UP000789525">
    <property type="component" value="Unassembled WGS sequence"/>
</dbReference>
<organism evidence="1 2">
    <name type="scientific">Acaulospora colombiana</name>
    <dbReference type="NCBI Taxonomy" id="27376"/>
    <lineage>
        <taxon>Eukaryota</taxon>
        <taxon>Fungi</taxon>
        <taxon>Fungi incertae sedis</taxon>
        <taxon>Mucoromycota</taxon>
        <taxon>Glomeromycotina</taxon>
        <taxon>Glomeromycetes</taxon>
        <taxon>Diversisporales</taxon>
        <taxon>Acaulosporaceae</taxon>
        <taxon>Acaulospora</taxon>
    </lineage>
</organism>
<accession>A0ACA9P6S1</accession>
<feature type="non-terminal residue" evidence="1">
    <location>
        <position position="335"/>
    </location>
</feature>
<evidence type="ECO:0000313" key="1">
    <source>
        <dbReference type="EMBL" id="CAG8695063.1"/>
    </source>
</evidence>
<proteinExistence type="predicted"/>
<reference evidence="1" key="1">
    <citation type="submission" date="2021-06" db="EMBL/GenBank/DDBJ databases">
        <authorList>
            <person name="Kallberg Y."/>
            <person name="Tangrot J."/>
            <person name="Rosling A."/>
        </authorList>
    </citation>
    <scope>NUCLEOTIDE SEQUENCE</scope>
    <source>
        <strain evidence="1">CL356</strain>
    </source>
</reference>
<keyword evidence="2" id="KW-1185">Reference proteome</keyword>
<gene>
    <name evidence="1" type="ORF">ACOLOM_LOCUS9994</name>
</gene>
<dbReference type="EMBL" id="CAJVPT010030645">
    <property type="protein sequence ID" value="CAG8695063.1"/>
    <property type="molecule type" value="Genomic_DNA"/>
</dbReference>
<name>A0ACA9P6S1_9GLOM</name>